<protein>
    <submittedName>
        <fullName evidence="2">Uncharacterized protein</fullName>
    </submittedName>
</protein>
<dbReference type="AlphaFoldDB" id="A0A9Q5I306"/>
<organism evidence="2 3">
    <name type="scientific">Sanghuangporus baumii</name>
    <name type="common">Phellinus baumii</name>
    <dbReference type="NCBI Taxonomy" id="108892"/>
    <lineage>
        <taxon>Eukaryota</taxon>
        <taxon>Fungi</taxon>
        <taxon>Dikarya</taxon>
        <taxon>Basidiomycota</taxon>
        <taxon>Agaricomycotina</taxon>
        <taxon>Agaricomycetes</taxon>
        <taxon>Hymenochaetales</taxon>
        <taxon>Hymenochaetaceae</taxon>
        <taxon>Sanghuangporus</taxon>
    </lineage>
</organism>
<dbReference type="EMBL" id="LNZH02000119">
    <property type="protein sequence ID" value="OCB90748.1"/>
    <property type="molecule type" value="Genomic_DNA"/>
</dbReference>
<feature type="region of interest" description="Disordered" evidence="1">
    <location>
        <begin position="251"/>
        <end position="314"/>
    </location>
</feature>
<evidence type="ECO:0000313" key="3">
    <source>
        <dbReference type="Proteomes" id="UP000757232"/>
    </source>
</evidence>
<feature type="compositionally biased region" description="Basic and acidic residues" evidence="1">
    <location>
        <begin position="295"/>
        <end position="314"/>
    </location>
</feature>
<proteinExistence type="predicted"/>
<gene>
    <name evidence="2" type="ORF">A7U60_g2047</name>
</gene>
<name>A0A9Q5I306_SANBA</name>
<accession>A0A9Q5I306</accession>
<feature type="compositionally biased region" description="Basic and acidic residues" evidence="1">
    <location>
        <begin position="251"/>
        <end position="274"/>
    </location>
</feature>
<sequence>MFATSIYPASLYHPYFSPPARGFRGRPPNHFGHFGPPEVTFGGLHCARGGHAFHGRLHGAYPSAPEFTFGHGFPGFHTGDFPGMHHPHSIHRGHHSRKGFHTMRLEPCFPGHLLFPIESHDFEDRERAEDSSSPEFHSREFSCEFSPTAPGPAHCRGRLDGRNDCHRCAEHEHGFVEGSEFPSGREMRDIHGPHHHHHHHQHFHPYGGCRGYLHSGASRGRGLRGRGRGHAFGHKHSWCQCKLHESDPEIKGEATAEGKRGINRDAEKPKVQKDDDLESIENISVTSTIPDEAAQNDKKTATGKGKAREMVVDE</sequence>
<comment type="caution">
    <text evidence="2">The sequence shown here is derived from an EMBL/GenBank/DDBJ whole genome shotgun (WGS) entry which is preliminary data.</text>
</comment>
<keyword evidence="3" id="KW-1185">Reference proteome</keyword>
<evidence type="ECO:0000313" key="2">
    <source>
        <dbReference type="EMBL" id="OCB90748.1"/>
    </source>
</evidence>
<reference evidence="2" key="1">
    <citation type="submission" date="2016-06" db="EMBL/GenBank/DDBJ databases">
        <title>Draft Genome sequence of the fungus Inonotus baumii.</title>
        <authorList>
            <person name="Zhu H."/>
            <person name="Lin W."/>
        </authorList>
    </citation>
    <scope>NUCLEOTIDE SEQUENCE</scope>
    <source>
        <strain evidence="2">821</strain>
    </source>
</reference>
<dbReference type="Proteomes" id="UP000757232">
    <property type="component" value="Unassembled WGS sequence"/>
</dbReference>
<evidence type="ECO:0000256" key="1">
    <source>
        <dbReference type="SAM" id="MobiDB-lite"/>
    </source>
</evidence>